<keyword evidence="5 7" id="KW-0131">Cell cycle</keyword>
<evidence type="ECO:0000256" key="6">
    <source>
        <dbReference type="ARBA" id="ARBA00023316"/>
    </source>
</evidence>
<feature type="binding site" evidence="7">
    <location>
        <begin position="123"/>
        <end position="129"/>
    </location>
    <ligand>
        <name>ATP</name>
        <dbReference type="ChEBI" id="CHEBI:30616"/>
    </ligand>
</feature>
<evidence type="ECO:0000259" key="11">
    <source>
        <dbReference type="Pfam" id="PF08245"/>
    </source>
</evidence>
<feature type="binding site" evidence="7">
    <location>
        <position position="472"/>
    </location>
    <ligand>
        <name>meso-2,6-diaminopimelate</name>
        <dbReference type="ChEBI" id="CHEBI:57791"/>
    </ligand>
</feature>
<sequence length="513" mass="54381">MLDTVDMSIPTARLAAALNRLWPDSVVPAGLPKQLGPLTTDSREVTAGGVFVAIPGVGADGRDYIDQALASGAVLVLAERDEVIDASVSESVVWLDGLREQVGELSREVHQVPDELELIGVTGTNGKSSVTHYIAELSREVGVDTGLVGTLGHGRPGALVQGMLTTPEPLALQRQLGELAGQGITRVAMEVSSHALDQQRVAGCRFSAAVFTNLSRDHLDYHGSMVAYAAAKALLFKRSELSLAVVNGDDPLTRLMLAGIGKDVRVLATGEDDSVSLRVVEWLPNANGQRALIATPEGERVLVLPLMGRFNLDNVLLAMAALYGLGASMDALVAAAERLTPVPGRMQPLVRPEAPTVVVDYAHTPDALDNALQGLKAHLPGDGELWCLVGCGGDRDAGKRPLMAQAAARHADRVVITDDNPRSEDPETIREAMSAGLDNAARQRSWNIAGRGEAIARVIQQAGPDDVILIAGKGHETYQEIQGVRHAFSDLEEAQRALSLRTGAARTDEGRAE</sequence>
<dbReference type="Proteomes" id="UP000321726">
    <property type="component" value="Unassembled WGS sequence"/>
</dbReference>
<dbReference type="SUPFAM" id="SSF53623">
    <property type="entry name" value="MurD-like peptide ligases, catalytic domain"/>
    <property type="match status" value="1"/>
</dbReference>
<dbReference type="Pfam" id="PF01225">
    <property type="entry name" value="Mur_ligase"/>
    <property type="match status" value="1"/>
</dbReference>
<comment type="cofactor">
    <cofactor evidence="7">
        <name>Mg(2+)</name>
        <dbReference type="ChEBI" id="CHEBI:18420"/>
    </cofactor>
</comment>
<dbReference type="SUPFAM" id="SSF53244">
    <property type="entry name" value="MurD-like peptide ligases, peptide-binding domain"/>
    <property type="match status" value="1"/>
</dbReference>
<keyword evidence="7" id="KW-0963">Cytoplasm</keyword>
<proteinExistence type="inferred from homology"/>
<dbReference type="Pfam" id="PF02875">
    <property type="entry name" value="Mur_ligase_C"/>
    <property type="match status" value="1"/>
</dbReference>
<keyword evidence="7 12" id="KW-0436">Ligase</keyword>
<feature type="binding site" evidence="7">
    <location>
        <position position="476"/>
    </location>
    <ligand>
        <name>meso-2,6-diaminopimelate</name>
        <dbReference type="ChEBI" id="CHEBI:57791"/>
    </ligand>
</feature>
<accession>A0ABQ0WAD6</accession>
<keyword evidence="7" id="KW-0547">Nucleotide-binding</keyword>
<dbReference type="HAMAP" id="MF_00208">
    <property type="entry name" value="MurE"/>
    <property type="match status" value="1"/>
</dbReference>
<dbReference type="InterPro" id="IPR035911">
    <property type="entry name" value="MurE/MurF_N"/>
</dbReference>
<keyword evidence="7" id="KW-0067">ATP-binding</keyword>
<feature type="modified residue" description="N6-carboxylysine" evidence="7">
    <location>
        <position position="232"/>
    </location>
</feature>
<feature type="binding site" evidence="7">
    <location>
        <position position="42"/>
    </location>
    <ligand>
        <name>UDP-N-acetyl-alpha-D-muramoyl-L-alanyl-D-glutamate</name>
        <dbReference type="ChEBI" id="CHEBI:83900"/>
    </ligand>
</feature>
<comment type="similarity">
    <text evidence="1 7">Belongs to the MurCDEF family. MurE subfamily.</text>
</comment>
<evidence type="ECO:0000259" key="9">
    <source>
        <dbReference type="Pfam" id="PF01225"/>
    </source>
</evidence>
<dbReference type="InterPro" id="IPR004101">
    <property type="entry name" value="Mur_ligase_C"/>
</dbReference>
<dbReference type="GO" id="GO:0016874">
    <property type="term" value="F:ligase activity"/>
    <property type="evidence" value="ECO:0007669"/>
    <property type="project" value="UniProtKB-KW"/>
</dbReference>
<dbReference type="InterPro" id="IPR005761">
    <property type="entry name" value="UDP-N-AcMur-Glu-dNH2Pim_ligase"/>
</dbReference>
<keyword evidence="4 7" id="KW-0573">Peptidoglycan synthesis</keyword>
<dbReference type="PANTHER" id="PTHR23135:SF4">
    <property type="entry name" value="UDP-N-ACETYLMURAMOYL-L-ALANYL-D-GLUTAMATE--2,6-DIAMINOPIMELATE LIGASE MURE HOMOLOG, CHLOROPLASTIC"/>
    <property type="match status" value="1"/>
</dbReference>
<evidence type="ECO:0000256" key="2">
    <source>
        <dbReference type="ARBA" id="ARBA00022618"/>
    </source>
</evidence>
<evidence type="ECO:0000256" key="7">
    <source>
        <dbReference type="HAMAP-Rule" id="MF_00208"/>
    </source>
</evidence>
<comment type="caution">
    <text evidence="12">The sequence shown here is derived from an EMBL/GenBank/DDBJ whole genome shotgun (WGS) entry which is preliminary data.</text>
</comment>
<keyword evidence="3 7" id="KW-0133">Cell shape</keyword>
<dbReference type="NCBIfam" id="NF001126">
    <property type="entry name" value="PRK00139.1-4"/>
    <property type="match status" value="1"/>
</dbReference>
<dbReference type="EMBL" id="BJXU01000016">
    <property type="protein sequence ID" value="GEN22575.1"/>
    <property type="molecule type" value="Genomic_DNA"/>
</dbReference>
<evidence type="ECO:0000256" key="4">
    <source>
        <dbReference type="ARBA" id="ARBA00022984"/>
    </source>
</evidence>
<feature type="binding site" evidence="7">
    <location>
        <begin position="165"/>
        <end position="166"/>
    </location>
    <ligand>
        <name>UDP-N-acetyl-alpha-D-muramoyl-L-alanyl-D-glutamate</name>
        <dbReference type="ChEBI" id="CHEBI:83900"/>
    </ligand>
</feature>
<feature type="binding site" evidence="7">
    <location>
        <begin position="419"/>
        <end position="422"/>
    </location>
    <ligand>
        <name>meso-2,6-diaminopimelate</name>
        <dbReference type="ChEBI" id="CHEBI:57791"/>
    </ligand>
</feature>
<dbReference type="InterPro" id="IPR036565">
    <property type="entry name" value="Mur-like_cat_sf"/>
</dbReference>
<dbReference type="SUPFAM" id="SSF63418">
    <property type="entry name" value="MurE/MurF N-terminal domain"/>
    <property type="match status" value="1"/>
</dbReference>
<gene>
    <name evidence="7 12" type="primary">murE</name>
    <name evidence="12" type="ORF">HCU01_05240</name>
</gene>
<dbReference type="Gene3D" id="3.90.190.20">
    <property type="entry name" value="Mur ligase, C-terminal domain"/>
    <property type="match status" value="1"/>
</dbReference>
<evidence type="ECO:0000256" key="8">
    <source>
        <dbReference type="RuleBase" id="RU004135"/>
    </source>
</evidence>
<feature type="binding site" evidence="7">
    <location>
        <position position="192"/>
    </location>
    <ligand>
        <name>UDP-N-acetyl-alpha-D-muramoyl-L-alanyl-D-glutamate</name>
        <dbReference type="ChEBI" id="CHEBI:83900"/>
    </ligand>
</feature>
<feature type="domain" description="Mur ligase central" evidence="11">
    <location>
        <begin position="121"/>
        <end position="321"/>
    </location>
</feature>
<dbReference type="Pfam" id="PF08245">
    <property type="entry name" value="Mur_ligase_M"/>
    <property type="match status" value="1"/>
</dbReference>
<protein>
    <recommendedName>
        <fullName evidence="7">UDP-N-acetylmuramoyl-L-alanyl-D-glutamate--2,6-diaminopimelate ligase</fullName>
        <ecNumber evidence="7">6.3.2.13</ecNumber>
    </recommendedName>
    <alternativeName>
        <fullName evidence="7">Meso-A2pm-adding enzyme</fullName>
    </alternativeName>
    <alternativeName>
        <fullName evidence="7">Meso-diaminopimelate-adding enzyme</fullName>
    </alternativeName>
    <alternativeName>
        <fullName evidence="7">UDP-MurNAc-L-Ala-D-Glu:meso-diaminopimelate ligase</fullName>
    </alternativeName>
    <alternativeName>
        <fullName evidence="7">UDP-MurNAc-tripeptide synthetase</fullName>
    </alternativeName>
    <alternativeName>
        <fullName evidence="7">UDP-N-acetylmuramyl-tripeptide synthetase</fullName>
    </alternativeName>
</protein>
<feature type="binding site" evidence="7">
    <location>
        <position position="200"/>
    </location>
    <ligand>
        <name>UDP-N-acetyl-alpha-D-muramoyl-L-alanyl-D-glutamate</name>
        <dbReference type="ChEBI" id="CHEBI:83900"/>
    </ligand>
</feature>
<evidence type="ECO:0000256" key="5">
    <source>
        <dbReference type="ARBA" id="ARBA00023306"/>
    </source>
</evidence>
<comment type="pathway">
    <text evidence="7 8">Cell wall biogenesis; peptidoglycan biosynthesis.</text>
</comment>
<reference evidence="12 13" key="1">
    <citation type="submission" date="2019-07" db="EMBL/GenBank/DDBJ databases">
        <title>Whole genome shotgun sequence of Halomonas cupida NBRC 102219.</title>
        <authorList>
            <person name="Hosoyama A."/>
            <person name="Uohara A."/>
            <person name="Ohji S."/>
            <person name="Ichikawa N."/>
        </authorList>
    </citation>
    <scope>NUCLEOTIDE SEQUENCE [LARGE SCALE GENOMIC DNA]</scope>
    <source>
        <strain evidence="12 13">NBRC 102219</strain>
    </source>
</reference>
<keyword evidence="13" id="KW-1185">Reference proteome</keyword>
<organism evidence="12 13">
    <name type="scientific">Halomonas cupida</name>
    <dbReference type="NCBI Taxonomy" id="44933"/>
    <lineage>
        <taxon>Bacteria</taxon>
        <taxon>Pseudomonadati</taxon>
        <taxon>Pseudomonadota</taxon>
        <taxon>Gammaproteobacteria</taxon>
        <taxon>Oceanospirillales</taxon>
        <taxon>Halomonadaceae</taxon>
        <taxon>Halomonas</taxon>
    </lineage>
</organism>
<feature type="domain" description="Mur ligase C-terminal" evidence="10">
    <location>
        <begin position="344"/>
        <end position="474"/>
    </location>
</feature>
<evidence type="ECO:0000259" key="10">
    <source>
        <dbReference type="Pfam" id="PF02875"/>
    </source>
</evidence>
<dbReference type="InterPro" id="IPR013221">
    <property type="entry name" value="Mur_ligase_cen"/>
</dbReference>
<dbReference type="PANTHER" id="PTHR23135">
    <property type="entry name" value="MUR LIGASE FAMILY MEMBER"/>
    <property type="match status" value="1"/>
</dbReference>
<dbReference type="InterPro" id="IPR036615">
    <property type="entry name" value="Mur_ligase_C_dom_sf"/>
</dbReference>
<feature type="domain" description="Mur ligase N-terminal catalytic" evidence="9">
    <location>
        <begin position="38"/>
        <end position="91"/>
    </location>
</feature>
<comment type="PTM">
    <text evidence="7">Carboxylation is probably crucial for Mg(2+) binding and, consequently, for the gamma-phosphate positioning of ATP.</text>
</comment>
<feature type="binding site" evidence="7">
    <location>
        <position position="395"/>
    </location>
    <ligand>
        <name>meso-2,6-diaminopimelate</name>
        <dbReference type="ChEBI" id="CHEBI:57791"/>
    </ligand>
</feature>
<dbReference type="EC" id="6.3.2.13" evidence="7"/>
<feature type="binding site" evidence="7">
    <location>
        <position position="198"/>
    </location>
    <ligand>
        <name>UDP-N-acetyl-alpha-D-muramoyl-L-alanyl-D-glutamate</name>
        <dbReference type="ChEBI" id="CHEBI:83900"/>
    </ligand>
</feature>
<evidence type="ECO:0000313" key="12">
    <source>
        <dbReference type="EMBL" id="GEN22575.1"/>
    </source>
</evidence>
<evidence type="ECO:0000256" key="3">
    <source>
        <dbReference type="ARBA" id="ARBA00022960"/>
    </source>
</evidence>
<feature type="short sequence motif" description="Meso-diaminopimelate recognition motif" evidence="7">
    <location>
        <begin position="419"/>
        <end position="422"/>
    </location>
</feature>
<dbReference type="Gene3D" id="3.40.1390.10">
    <property type="entry name" value="MurE/MurF, N-terminal domain"/>
    <property type="match status" value="1"/>
</dbReference>
<dbReference type="InterPro" id="IPR000713">
    <property type="entry name" value="Mur_ligase_N"/>
</dbReference>
<comment type="subcellular location">
    <subcellularLocation>
        <location evidence="7 8">Cytoplasm</location>
    </subcellularLocation>
</comment>
<comment type="catalytic activity">
    <reaction evidence="7">
        <text>UDP-N-acetyl-alpha-D-muramoyl-L-alanyl-D-glutamate + meso-2,6-diaminopimelate + ATP = UDP-N-acetyl-alpha-D-muramoyl-L-alanyl-gamma-D-glutamyl-meso-2,6-diaminopimelate + ADP + phosphate + H(+)</text>
        <dbReference type="Rhea" id="RHEA:23676"/>
        <dbReference type="ChEBI" id="CHEBI:15378"/>
        <dbReference type="ChEBI" id="CHEBI:30616"/>
        <dbReference type="ChEBI" id="CHEBI:43474"/>
        <dbReference type="ChEBI" id="CHEBI:57791"/>
        <dbReference type="ChEBI" id="CHEBI:83900"/>
        <dbReference type="ChEBI" id="CHEBI:83905"/>
        <dbReference type="ChEBI" id="CHEBI:456216"/>
        <dbReference type="EC" id="6.3.2.13"/>
    </reaction>
</comment>
<name>A0ABQ0WAD6_9GAMM</name>
<keyword evidence="2 7" id="KW-0132">Cell division</keyword>
<dbReference type="NCBIfam" id="NF001124">
    <property type="entry name" value="PRK00139.1-2"/>
    <property type="match status" value="1"/>
</dbReference>
<keyword evidence="7" id="KW-0460">Magnesium</keyword>
<comment type="caution">
    <text evidence="7">Lacks conserved residue(s) required for the propagation of feature annotation.</text>
</comment>
<dbReference type="Gene3D" id="3.40.1190.10">
    <property type="entry name" value="Mur-like, catalytic domain"/>
    <property type="match status" value="1"/>
</dbReference>
<evidence type="ECO:0000313" key="13">
    <source>
        <dbReference type="Proteomes" id="UP000321726"/>
    </source>
</evidence>
<comment type="function">
    <text evidence="7">Catalyzes the addition of meso-diaminopimelic acid to the nucleotide precursor UDP-N-acetylmuramoyl-L-alanyl-D-glutamate (UMAG) in the biosynthesis of bacterial cell-wall peptidoglycan.</text>
</comment>
<evidence type="ECO:0000256" key="1">
    <source>
        <dbReference type="ARBA" id="ARBA00005898"/>
    </source>
</evidence>
<dbReference type="NCBIfam" id="TIGR01085">
    <property type="entry name" value="murE"/>
    <property type="match status" value="1"/>
</dbReference>
<keyword evidence="6 7" id="KW-0961">Cell wall biogenesis/degradation</keyword>